<evidence type="ECO:0000256" key="1">
    <source>
        <dbReference type="ARBA" id="ARBA00022729"/>
    </source>
</evidence>
<dbReference type="InterPro" id="IPR001791">
    <property type="entry name" value="Laminin_G"/>
</dbReference>
<dbReference type="Gene3D" id="2.60.120.200">
    <property type="match status" value="1"/>
</dbReference>
<proteinExistence type="predicted"/>
<dbReference type="InterPro" id="IPR045619">
    <property type="entry name" value="DUF6443"/>
</dbReference>
<keyword evidence="2" id="KW-1015">Disulfide bond</keyword>
<feature type="region of interest" description="Disordered" evidence="3">
    <location>
        <begin position="1762"/>
        <end position="1788"/>
    </location>
</feature>
<evidence type="ECO:0000313" key="7">
    <source>
        <dbReference type="Proteomes" id="UP001228581"/>
    </source>
</evidence>
<evidence type="ECO:0000313" key="6">
    <source>
        <dbReference type="EMBL" id="MDJ1493706.1"/>
    </source>
</evidence>
<feature type="compositionally biased region" description="Basic and acidic residues" evidence="3">
    <location>
        <begin position="1762"/>
        <end position="1771"/>
    </location>
</feature>
<keyword evidence="7" id="KW-1185">Reference proteome</keyword>
<comment type="caution">
    <text evidence="6">The sequence shown here is derived from an EMBL/GenBank/DDBJ whole genome shotgun (WGS) entry which is preliminary data.</text>
</comment>
<keyword evidence="1" id="KW-0732">Signal</keyword>
<feature type="domain" description="Laminin G" evidence="4">
    <location>
        <begin position="152"/>
        <end position="289"/>
    </location>
</feature>
<evidence type="ECO:0000256" key="3">
    <source>
        <dbReference type="SAM" id="MobiDB-lite"/>
    </source>
</evidence>
<dbReference type="Proteomes" id="UP001228581">
    <property type="component" value="Unassembled WGS sequence"/>
</dbReference>
<dbReference type="InterPro" id="IPR050708">
    <property type="entry name" value="T6SS_VgrG/RHS"/>
</dbReference>
<dbReference type="NCBIfam" id="TIGR03696">
    <property type="entry name" value="Rhs_assc_core"/>
    <property type="match status" value="1"/>
</dbReference>
<dbReference type="SMART" id="SM00282">
    <property type="entry name" value="LamG"/>
    <property type="match status" value="1"/>
</dbReference>
<dbReference type="InterPro" id="IPR022385">
    <property type="entry name" value="Rhs_assc_core"/>
</dbReference>
<gene>
    <name evidence="6" type="ORF">QNI19_12255</name>
</gene>
<evidence type="ECO:0000259" key="5">
    <source>
        <dbReference type="SMART" id="SM00560"/>
    </source>
</evidence>
<dbReference type="RefSeq" id="WP_313996187.1">
    <property type="nucleotide sequence ID" value="NZ_JASJOT010000006.1"/>
</dbReference>
<dbReference type="SMART" id="SM00560">
    <property type="entry name" value="LamGL"/>
    <property type="match status" value="1"/>
</dbReference>
<organism evidence="6 7">
    <name type="scientific">Xanthocytophaga flava</name>
    <dbReference type="NCBI Taxonomy" id="3048013"/>
    <lineage>
        <taxon>Bacteria</taxon>
        <taxon>Pseudomonadati</taxon>
        <taxon>Bacteroidota</taxon>
        <taxon>Cytophagia</taxon>
        <taxon>Cytophagales</taxon>
        <taxon>Rhodocytophagaceae</taxon>
        <taxon>Xanthocytophaga</taxon>
    </lineage>
</organism>
<name>A0ABT7CIZ6_9BACT</name>
<dbReference type="Pfam" id="PF13385">
    <property type="entry name" value="Laminin_G_3"/>
    <property type="match status" value="1"/>
</dbReference>
<protein>
    <submittedName>
        <fullName evidence="6">DUF6443 domain-containing protein</fullName>
    </submittedName>
</protein>
<dbReference type="PANTHER" id="PTHR32305">
    <property type="match status" value="1"/>
</dbReference>
<dbReference type="InterPro" id="IPR006558">
    <property type="entry name" value="LamG-like"/>
</dbReference>
<evidence type="ECO:0000256" key="2">
    <source>
        <dbReference type="ARBA" id="ARBA00023157"/>
    </source>
</evidence>
<feature type="domain" description="LamG-like jellyroll fold" evidence="5">
    <location>
        <begin position="152"/>
        <end position="294"/>
    </location>
</feature>
<sequence>MRKFYQLGSLPIGSLPIGMLLLVLFWSGVLGSGWATYAQSVPKELNLNSYQSPARASEKITLYPGIGTTGVVLPAGLDLDMQIIAPASGEVPSLEKAMITTVANQVISVGECASLSATATSNAGNALQLDGVNDMVNVDASLASALAFDYTQKFTIEAWFKSTSTASQMIVAKMKNVAPYRGYAIYLNGGKISAQLISTWSTSALMESTQQTFNDGQWHHVAWSYDGSGNASGSEIYVDGIKRTTDIYNGTVSTVSATTVDATAPFTIGSRASGVYFAGQIDEVRVWKNVRSEEQTKASYQQKIDPATTDLVAYWSMDNSDLSAQIPNLVTGGPTGTLFNGASRVSSTVSLQTTSFALVWTQEGSSTPLSAQPDGTISLCNLAQGTYRYKVSLSSDNTLAETVTITVQEALPSVGLPAETDRNFVVENTILKEGQTDENTIKNLSAKDLSQKISYVDGLGRPTQSVMVQAAPEVNGERKDMVSPVVYDAFGREVNKYLPYAASAVNASNPQLHFQVNPLAGQQAFYDQLKGEGPAFAETIYENSPLNRVLAQGAVGTDWQIKNRADLYATENKIVRMLQRANFEKEVRLWNYDPTTATASSQSGTSGYYALTTSNNQSEGQLSVTETTDEQGKKVIEYKDKEGHVICKRVQSADTPVSLTNLVEGKESGWASTYYIYDDLGLLRYVIPPNATDLIEQSGSYSIGFTDPFTQQWLFAYSYDERNRLIQKQVPGAGLTQMVYNQRDEIVLTQTAQQAAGYKTDPSAAMITRQWSFTKYDAFGRVVITGNWIDPNSTPRTRQQLQEVVNSQTQLWESRTTQTVPSAQVTEILTGYSHDAFPQSGFTPLTIAFYDDYSFLPAGNLSYNTSLLPANFAQSADSQIRGKATGTYTNLLETSAGQTISGLLGVSYYDSYGRVIQTQMENHQGGVDISASRYDFSGKVLETFTRHQNPAALDQTRQTLTFRTRHQYDHAGRIIASYQKIGSGVEEKLSATSYNLLAEAIQKKLGQYSPAYGTGEGNALQTVDYSYNIRGWMSAINGGTLTSGTQTGSDSDDKFALALSYNSPLANGMAKYNGNISSQKWISRSDGIERSYNYFYDGMNRITSATYASTKSAEHYDMPLVSYDKNGNIKSLQRKGLISGTATAPIGWDVVDNLIYSYASGNQLSSVEDKATYKNAGLAGDFADGASLSTEYRYDAAGNLLSDANKGIQSILYNHLNLPTYILFETKNGITNSVEYHYTAAGVKYQKITSTGITTDYIGGMVYESRKLQFVPTAEGRALPPELAGTADFAYEYHYKDHLGNLRVAFRQAAQVAPFYATMEDSRKEYEESQFENVALSRDAAGTHSRTGSKAAKLSTAQVLGPWKTLYVKKGDKIQAQSFAYFEASSSGSGRNLLGVFIGSPISTTPVAGTETNKNIFGNLQLGISANMAMPQAGSEPVGYLKILVYNKEYQLLGAQCKIRQITQAASEGWEELYLSHVASEDGYVQILVANESERPVWFDDIKISYTRDLIVQENHYDPWGLNLAGIETQGNPNHKFQFQEQEKQDEFGLNWIHFKWRMHDPQIGRFISIDPLSTKYVYNSPYAFAENRVIDGRELEGLEWVNAKGNKIYDPKANNGQGGYTEHATRNDKRLGNSLQSTKTGIEQFSKLVNSDSPITTNINLGSEVVKGPNGGILTAETKSNVDQLASFEGGKIKVEGATVKDATITINVTSIESLIEQKGTFSGVNVGNLTFDELLGAVFGHEIEHTTDENATLKVTGKDDEAAAHDKSRQIINETNENKKKTEEKK</sequence>
<dbReference type="InterPro" id="IPR013320">
    <property type="entry name" value="ConA-like_dom_sf"/>
</dbReference>
<dbReference type="SUPFAM" id="SSF49899">
    <property type="entry name" value="Concanavalin A-like lectins/glucanases"/>
    <property type="match status" value="1"/>
</dbReference>
<evidence type="ECO:0000259" key="4">
    <source>
        <dbReference type="SMART" id="SM00282"/>
    </source>
</evidence>
<feature type="compositionally biased region" description="Basic and acidic residues" evidence="3">
    <location>
        <begin position="1778"/>
        <end position="1788"/>
    </location>
</feature>
<accession>A0ABT7CIZ6</accession>
<reference evidence="6 7" key="1">
    <citation type="submission" date="2023-05" db="EMBL/GenBank/DDBJ databases">
        <authorList>
            <person name="Zhang X."/>
        </authorList>
    </citation>
    <scope>NUCLEOTIDE SEQUENCE [LARGE SCALE GENOMIC DNA]</scope>
    <source>
        <strain evidence="6 7">DM2B3-1</strain>
    </source>
</reference>
<dbReference type="PANTHER" id="PTHR32305:SF15">
    <property type="entry name" value="PROTEIN RHSA-RELATED"/>
    <property type="match status" value="1"/>
</dbReference>
<dbReference type="Gene3D" id="2.180.10.10">
    <property type="entry name" value="RHS repeat-associated core"/>
    <property type="match status" value="2"/>
</dbReference>
<dbReference type="Pfam" id="PF20041">
    <property type="entry name" value="DUF6443"/>
    <property type="match status" value="1"/>
</dbReference>
<dbReference type="EMBL" id="JASJOT010000006">
    <property type="protein sequence ID" value="MDJ1493706.1"/>
    <property type="molecule type" value="Genomic_DNA"/>
</dbReference>